<dbReference type="EMBL" id="JANTYZ010000001">
    <property type="protein sequence ID" value="MCS3863940.1"/>
    <property type="molecule type" value="Genomic_DNA"/>
</dbReference>
<dbReference type="AlphaFoldDB" id="A0A840ECE2"/>
<dbReference type="InterPro" id="IPR002059">
    <property type="entry name" value="CSP_DNA-bd"/>
</dbReference>
<protein>
    <submittedName>
        <fullName evidence="5">CspA family cold shock protein</fullName>
    </submittedName>
</protein>
<comment type="subcellular location">
    <subcellularLocation>
        <location evidence="1">Cytoplasm</location>
    </subcellularLocation>
</comment>
<evidence type="ECO:0000259" key="4">
    <source>
        <dbReference type="PROSITE" id="PS51857"/>
    </source>
</evidence>
<dbReference type="EMBL" id="JANTZM010000006">
    <property type="protein sequence ID" value="MCS4157554.1"/>
    <property type="molecule type" value="Genomic_DNA"/>
</dbReference>
<dbReference type="Proteomes" id="UP001155144">
    <property type="component" value="Unassembled WGS sequence"/>
</dbReference>
<evidence type="ECO:0000256" key="3">
    <source>
        <dbReference type="SAM" id="MobiDB-lite"/>
    </source>
</evidence>
<dbReference type="GO" id="GO:0005829">
    <property type="term" value="C:cytosol"/>
    <property type="evidence" value="ECO:0007669"/>
    <property type="project" value="UniProtKB-ARBA"/>
</dbReference>
<evidence type="ECO:0000256" key="1">
    <source>
        <dbReference type="ARBA" id="ARBA00004496"/>
    </source>
</evidence>
<evidence type="ECO:0000313" key="5">
    <source>
        <dbReference type="EMBL" id="MCS3677155.1"/>
    </source>
</evidence>
<evidence type="ECO:0000313" key="7">
    <source>
        <dbReference type="EMBL" id="MCS3863940.1"/>
    </source>
</evidence>
<dbReference type="Proteomes" id="UP001155027">
    <property type="component" value="Unassembled WGS sequence"/>
</dbReference>
<dbReference type="InterPro" id="IPR012156">
    <property type="entry name" value="Cold_shock_CspA"/>
</dbReference>
<dbReference type="PRINTS" id="PR00050">
    <property type="entry name" value="COLDSHOCK"/>
</dbReference>
<dbReference type="Proteomes" id="UP001155057">
    <property type="component" value="Unassembled WGS sequence"/>
</dbReference>
<dbReference type="SMART" id="SM00357">
    <property type="entry name" value="CSP"/>
    <property type="match status" value="1"/>
</dbReference>
<organism evidence="5 12">
    <name type="scientific">Salinibacter ruber</name>
    <dbReference type="NCBI Taxonomy" id="146919"/>
    <lineage>
        <taxon>Bacteria</taxon>
        <taxon>Pseudomonadati</taxon>
        <taxon>Rhodothermota</taxon>
        <taxon>Rhodothermia</taxon>
        <taxon>Rhodothermales</taxon>
        <taxon>Salinibacteraceae</taxon>
        <taxon>Salinibacter</taxon>
    </lineage>
</organism>
<dbReference type="Proteomes" id="UP001155110">
    <property type="component" value="Unassembled WGS sequence"/>
</dbReference>
<dbReference type="SUPFAM" id="SSF50249">
    <property type="entry name" value="Nucleic acid-binding proteins"/>
    <property type="match status" value="1"/>
</dbReference>
<evidence type="ECO:0000313" key="6">
    <source>
        <dbReference type="EMBL" id="MCS3708888.1"/>
    </source>
</evidence>
<evidence type="ECO:0000313" key="9">
    <source>
        <dbReference type="EMBL" id="MCS4035774.1"/>
    </source>
</evidence>
<dbReference type="RefSeq" id="WP_011405166.1">
    <property type="nucleotide sequence ID" value="NZ_CALTRV010000009.1"/>
</dbReference>
<dbReference type="Proteomes" id="UP001155010">
    <property type="component" value="Unassembled WGS sequence"/>
</dbReference>
<dbReference type="Proteomes" id="UP001155034">
    <property type="component" value="Unassembled WGS sequence"/>
</dbReference>
<dbReference type="CDD" id="cd04458">
    <property type="entry name" value="CSP_CDS"/>
    <property type="match status" value="1"/>
</dbReference>
<feature type="domain" description="CSD" evidence="4">
    <location>
        <begin position="1"/>
        <end position="67"/>
    </location>
</feature>
<accession>A0A840ECE2</accession>
<dbReference type="InterPro" id="IPR050181">
    <property type="entry name" value="Cold_shock_domain"/>
</dbReference>
<dbReference type="GeneID" id="83729473"/>
<dbReference type="InterPro" id="IPR012340">
    <property type="entry name" value="NA-bd_OB-fold"/>
</dbReference>
<dbReference type="OMA" id="HYSTIKM"/>
<sequence>MEKGKLKFFDTSRGFGFIEPLDGSEDVFLHANNISGMTSGEDLREGQTIEYETEQTEKGLSALNAAPADETSGAL</sequence>
<dbReference type="GO" id="GO:0003676">
    <property type="term" value="F:nucleic acid binding"/>
    <property type="evidence" value="ECO:0007669"/>
    <property type="project" value="InterPro"/>
</dbReference>
<gene>
    <name evidence="10" type="ORF">GGP45_000482</name>
    <name evidence="6" type="ORF">GGP61_000475</name>
    <name evidence="5" type="ORF">GGP71_001071</name>
    <name evidence="7" type="ORF">GGP82_000471</name>
    <name evidence="8" type="ORF">GGP83_000012</name>
    <name evidence="11" type="ORF">GGP99_001514</name>
    <name evidence="9" type="ORF">GGQ01_000823</name>
</gene>
<dbReference type="EMBL" id="JANUAU010000003">
    <property type="protein sequence ID" value="MCS3677155.1"/>
    <property type="molecule type" value="Genomic_DNA"/>
</dbReference>
<evidence type="ECO:0000313" key="12">
    <source>
        <dbReference type="Proteomes" id="UP001155027"/>
    </source>
</evidence>
<dbReference type="Pfam" id="PF00313">
    <property type="entry name" value="CSD"/>
    <property type="match status" value="1"/>
</dbReference>
<dbReference type="PIRSF" id="PIRSF002599">
    <property type="entry name" value="Cold_shock_A"/>
    <property type="match status" value="1"/>
</dbReference>
<proteinExistence type="predicted"/>
<dbReference type="Proteomes" id="UP001155040">
    <property type="component" value="Unassembled WGS sequence"/>
</dbReference>
<dbReference type="EMBL" id="JANUBF010000004">
    <property type="protein sequence ID" value="MCS4035774.1"/>
    <property type="molecule type" value="Genomic_DNA"/>
</dbReference>
<dbReference type="Gene3D" id="2.40.50.140">
    <property type="entry name" value="Nucleic acid-binding proteins"/>
    <property type="match status" value="1"/>
</dbReference>
<dbReference type="EMBL" id="JANUAE010000001">
    <property type="protein sequence ID" value="MCS3708888.1"/>
    <property type="molecule type" value="Genomic_DNA"/>
</dbReference>
<evidence type="ECO:0000256" key="2">
    <source>
        <dbReference type="ARBA" id="ARBA00022490"/>
    </source>
</evidence>
<evidence type="ECO:0000313" key="10">
    <source>
        <dbReference type="EMBL" id="MCS4120164.1"/>
    </source>
</evidence>
<evidence type="ECO:0000313" key="8">
    <source>
        <dbReference type="EMBL" id="MCS3950086.1"/>
    </source>
</evidence>
<dbReference type="EMBL" id="JANUBB010000001">
    <property type="protein sequence ID" value="MCS3950086.1"/>
    <property type="molecule type" value="Genomic_DNA"/>
</dbReference>
<comment type="caution">
    <text evidence="5">The sequence shown here is derived from an EMBL/GenBank/DDBJ whole genome shotgun (WGS) entry which is preliminary data.</text>
</comment>
<dbReference type="EMBL" id="JANUBL010000001">
    <property type="protein sequence ID" value="MCS4120164.1"/>
    <property type="molecule type" value="Genomic_DNA"/>
</dbReference>
<reference evidence="5" key="1">
    <citation type="submission" date="2022-08" db="EMBL/GenBank/DDBJ databases">
        <title>Genomic Encyclopedia of Type Strains, Phase V (KMG-V): Genome sequencing to study the core and pangenomes of soil and plant-associated prokaryotes.</title>
        <authorList>
            <person name="Whitman W."/>
        </authorList>
    </citation>
    <scope>NUCLEOTIDE SEQUENCE</scope>
    <source>
        <strain evidence="5">0</strain>
        <strain evidence="7">SP2016B</strain>
        <strain evidence="8">SP2017</strain>
        <strain evidence="11">SP3002</strain>
        <strain evidence="9">SP3012</strain>
        <strain evidence="10">SP3026</strain>
        <strain evidence="6">SP3049</strain>
    </source>
</reference>
<name>A0A840ECE2_9BACT</name>
<keyword evidence="2" id="KW-0963">Cytoplasm</keyword>
<evidence type="ECO:0000313" key="11">
    <source>
        <dbReference type="EMBL" id="MCS4157554.1"/>
    </source>
</evidence>
<dbReference type="PROSITE" id="PS51857">
    <property type="entry name" value="CSD_2"/>
    <property type="match status" value="1"/>
</dbReference>
<dbReference type="InterPro" id="IPR011129">
    <property type="entry name" value="CSD"/>
</dbReference>
<dbReference type="PANTHER" id="PTHR11544">
    <property type="entry name" value="COLD SHOCK DOMAIN CONTAINING PROTEINS"/>
    <property type="match status" value="1"/>
</dbReference>
<feature type="region of interest" description="Disordered" evidence="3">
    <location>
        <begin position="54"/>
        <end position="75"/>
    </location>
</feature>